<evidence type="ECO:0000256" key="1">
    <source>
        <dbReference type="SAM" id="MobiDB-lite"/>
    </source>
</evidence>
<feature type="region of interest" description="Disordered" evidence="1">
    <location>
        <begin position="50"/>
        <end position="83"/>
    </location>
</feature>
<reference evidence="3 4" key="1">
    <citation type="submission" date="2017-07" db="EMBL/GenBank/DDBJ databases">
        <title>Genome sequencing and assembly of Paenibacillus rigui.</title>
        <authorList>
            <person name="Mayilraj S."/>
        </authorList>
    </citation>
    <scope>NUCLEOTIDE SEQUENCE [LARGE SCALE GENOMIC DNA]</scope>
    <source>
        <strain evidence="3 4">JCM 16352</strain>
    </source>
</reference>
<keyword evidence="2" id="KW-1133">Transmembrane helix</keyword>
<keyword evidence="2" id="KW-0812">Transmembrane</keyword>
<evidence type="ECO:0000313" key="3">
    <source>
        <dbReference type="EMBL" id="OXM83973.1"/>
    </source>
</evidence>
<comment type="caution">
    <text evidence="3">The sequence shown here is derived from an EMBL/GenBank/DDBJ whole genome shotgun (WGS) entry which is preliminary data.</text>
</comment>
<sequence>MDETAAMLIITAILALYVVDKLFSHLEKRKLQDTINELSSKLMAKDYREYTQLSRPESREEKPMRNPQSWHDDPMIEIDDDTH</sequence>
<dbReference type="EMBL" id="NMQW01000036">
    <property type="protein sequence ID" value="OXM83973.1"/>
    <property type="molecule type" value="Genomic_DNA"/>
</dbReference>
<feature type="transmembrane region" description="Helical" evidence="2">
    <location>
        <begin position="6"/>
        <end position="23"/>
    </location>
</feature>
<organism evidence="3 4">
    <name type="scientific">Paenibacillus rigui</name>
    <dbReference type="NCBI Taxonomy" id="554312"/>
    <lineage>
        <taxon>Bacteria</taxon>
        <taxon>Bacillati</taxon>
        <taxon>Bacillota</taxon>
        <taxon>Bacilli</taxon>
        <taxon>Bacillales</taxon>
        <taxon>Paenibacillaceae</taxon>
        <taxon>Paenibacillus</taxon>
    </lineage>
</organism>
<gene>
    <name evidence="3" type="ORF">CF651_22945</name>
</gene>
<accession>A0A229UKR1</accession>
<protein>
    <submittedName>
        <fullName evidence="3">Uncharacterized protein</fullName>
    </submittedName>
</protein>
<feature type="compositionally biased region" description="Basic and acidic residues" evidence="1">
    <location>
        <begin position="56"/>
        <end position="74"/>
    </location>
</feature>
<keyword evidence="4" id="KW-1185">Reference proteome</keyword>
<dbReference type="AlphaFoldDB" id="A0A229UKR1"/>
<name>A0A229UKR1_9BACL</name>
<proteinExistence type="predicted"/>
<dbReference type="Proteomes" id="UP000215509">
    <property type="component" value="Unassembled WGS sequence"/>
</dbReference>
<keyword evidence="2" id="KW-0472">Membrane</keyword>
<evidence type="ECO:0000256" key="2">
    <source>
        <dbReference type="SAM" id="Phobius"/>
    </source>
</evidence>
<evidence type="ECO:0000313" key="4">
    <source>
        <dbReference type="Proteomes" id="UP000215509"/>
    </source>
</evidence>